<dbReference type="Gene3D" id="2.40.30.10">
    <property type="entry name" value="Translation factors"/>
    <property type="match status" value="1"/>
</dbReference>
<reference evidence="12 13" key="1">
    <citation type="submission" date="2023-07" db="EMBL/GenBank/DDBJ databases">
        <title>Sorghum-associated microbial communities from plants grown in Nebraska, USA.</title>
        <authorList>
            <person name="Schachtman D."/>
        </authorList>
    </citation>
    <scope>NUCLEOTIDE SEQUENCE [LARGE SCALE GENOMIC DNA]</scope>
    <source>
        <strain evidence="12 13">DS1607</strain>
    </source>
</reference>
<proteinExistence type="predicted"/>
<keyword evidence="3" id="KW-0001">2Fe-2S</keyword>
<sequence length="368" mass="40072">MSVLFHPLRVRAVEPDTQEAVIVSFDVPPELRDAFAFTQGQYLTLRGDVDGQDLRRSYSICAGVDDGELRVGVRKVRGGVFSNWVNAQLKPGDTVNVMAPQGRFFVPLDPASRRHHVGIAGGSGITPILSIMKTVLAREPLSRFTLIYGNRLLQSTMFKEEIEDLKNRYMTRLVLQHVFSDEHTDAPLNRGVMNREKIGEFLASVVPAGAIDHVFVCGPFQMNDEAEAALLAAGVPQERIHIERFGVALPAGAAVAAGTPVGGAMLHEAQPGDAEQARIVIVRDGLQREISFRKGQPSILDAASAAGLEVPYSCTSGVCGTCRAKVVEGQVRMERNFALDKKEVADGFVLTCQAHPLTERVVLSFDDR</sequence>
<dbReference type="PROSITE" id="PS51384">
    <property type="entry name" value="FAD_FR"/>
    <property type="match status" value="1"/>
</dbReference>
<dbReference type="InterPro" id="IPR008333">
    <property type="entry name" value="Cbr1-like_FAD-bd_dom"/>
</dbReference>
<keyword evidence="4" id="KW-0479">Metal-binding</keyword>
<protein>
    <submittedName>
        <fullName evidence="12">Ring-1,2-phenylacetyl-CoA epoxidase subunit PaaE</fullName>
    </submittedName>
</protein>
<dbReference type="PRINTS" id="PR00406">
    <property type="entry name" value="CYTB5RDTASE"/>
</dbReference>
<dbReference type="CDD" id="cd06214">
    <property type="entry name" value="PA_degradation_oxidoreductase_like"/>
    <property type="match status" value="1"/>
</dbReference>
<evidence type="ECO:0000259" key="10">
    <source>
        <dbReference type="PROSITE" id="PS51085"/>
    </source>
</evidence>
<evidence type="ECO:0000256" key="6">
    <source>
        <dbReference type="ARBA" id="ARBA00023002"/>
    </source>
</evidence>
<dbReference type="InterPro" id="IPR036010">
    <property type="entry name" value="2Fe-2S_ferredoxin-like_sf"/>
</dbReference>
<keyword evidence="2" id="KW-0285">Flavoprotein</keyword>
<evidence type="ECO:0000313" key="13">
    <source>
        <dbReference type="Proteomes" id="UP001226867"/>
    </source>
</evidence>
<feature type="domain" description="2Fe-2S ferredoxin-type" evidence="10">
    <location>
        <begin position="277"/>
        <end position="368"/>
    </location>
</feature>
<evidence type="ECO:0000256" key="5">
    <source>
        <dbReference type="ARBA" id="ARBA00022827"/>
    </source>
</evidence>
<evidence type="ECO:0000313" key="12">
    <source>
        <dbReference type="EMBL" id="MDP9898661.1"/>
    </source>
</evidence>
<dbReference type="PROSITE" id="PS00197">
    <property type="entry name" value="2FE2S_FER_1"/>
    <property type="match status" value="1"/>
</dbReference>
<keyword evidence="13" id="KW-1185">Reference proteome</keyword>
<dbReference type="Gene3D" id="3.40.50.80">
    <property type="entry name" value="Nucleotide-binding domain of ferredoxin-NADP reductase (FNR) module"/>
    <property type="match status" value="1"/>
</dbReference>
<dbReference type="RefSeq" id="WP_307688491.1">
    <property type="nucleotide sequence ID" value="NZ_JAUSRO010000003.1"/>
</dbReference>
<accession>A0ABT9S2T2</accession>
<dbReference type="NCBIfam" id="TIGR02160">
    <property type="entry name" value="PA_CoA_Oxy5"/>
    <property type="match status" value="1"/>
</dbReference>
<dbReference type="Gene3D" id="3.10.20.30">
    <property type="match status" value="1"/>
</dbReference>
<dbReference type="InterPro" id="IPR017927">
    <property type="entry name" value="FAD-bd_FR_type"/>
</dbReference>
<keyword evidence="8" id="KW-0411">Iron-sulfur</keyword>
<dbReference type="InterPro" id="IPR011884">
    <property type="entry name" value="PaaE"/>
</dbReference>
<comment type="cofactor">
    <cofactor evidence="1">
        <name>FAD</name>
        <dbReference type="ChEBI" id="CHEBI:57692"/>
    </cofactor>
</comment>
<gene>
    <name evidence="12" type="ORF">J2W36_000905</name>
</gene>
<dbReference type="Pfam" id="PF00111">
    <property type="entry name" value="Fer2"/>
    <property type="match status" value="1"/>
</dbReference>
<dbReference type="Proteomes" id="UP001226867">
    <property type="component" value="Unassembled WGS sequence"/>
</dbReference>
<evidence type="ECO:0000259" key="11">
    <source>
        <dbReference type="PROSITE" id="PS51384"/>
    </source>
</evidence>
<keyword evidence="7" id="KW-0408">Iron</keyword>
<evidence type="ECO:0000256" key="1">
    <source>
        <dbReference type="ARBA" id="ARBA00001974"/>
    </source>
</evidence>
<dbReference type="InterPro" id="IPR050415">
    <property type="entry name" value="MRET"/>
</dbReference>
<evidence type="ECO:0000256" key="8">
    <source>
        <dbReference type="ARBA" id="ARBA00023014"/>
    </source>
</evidence>
<dbReference type="PANTHER" id="PTHR47354:SF8">
    <property type="entry name" value="1,2-PHENYLACETYL-COA EPOXIDASE, SUBUNIT E"/>
    <property type="match status" value="1"/>
</dbReference>
<dbReference type="SUPFAM" id="SSF63380">
    <property type="entry name" value="Riboflavin synthase domain-like"/>
    <property type="match status" value="1"/>
</dbReference>
<dbReference type="PANTHER" id="PTHR47354">
    <property type="entry name" value="NADH OXIDOREDUCTASE HCR"/>
    <property type="match status" value="1"/>
</dbReference>
<feature type="domain" description="FAD-binding FR-type" evidence="11">
    <location>
        <begin position="3"/>
        <end position="107"/>
    </location>
</feature>
<dbReference type="CDD" id="cd00207">
    <property type="entry name" value="fer2"/>
    <property type="match status" value="1"/>
</dbReference>
<organism evidence="12 13">
    <name type="scientific">Variovorax ginsengisoli</name>
    <dbReference type="NCBI Taxonomy" id="363844"/>
    <lineage>
        <taxon>Bacteria</taxon>
        <taxon>Pseudomonadati</taxon>
        <taxon>Pseudomonadota</taxon>
        <taxon>Betaproteobacteria</taxon>
        <taxon>Burkholderiales</taxon>
        <taxon>Comamonadaceae</taxon>
        <taxon>Variovorax</taxon>
    </lineage>
</organism>
<dbReference type="InterPro" id="IPR001041">
    <property type="entry name" value="2Fe-2S_ferredoxin-type"/>
</dbReference>
<evidence type="ECO:0000256" key="4">
    <source>
        <dbReference type="ARBA" id="ARBA00022723"/>
    </source>
</evidence>
<dbReference type="InterPro" id="IPR006058">
    <property type="entry name" value="2Fe2S_fd_BS"/>
</dbReference>
<dbReference type="InterPro" id="IPR001433">
    <property type="entry name" value="OxRdtase_FAD/NAD-bd"/>
</dbReference>
<dbReference type="Pfam" id="PF00175">
    <property type="entry name" value="NAD_binding_1"/>
    <property type="match status" value="1"/>
</dbReference>
<dbReference type="PROSITE" id="PS51085">
    <property type="entry name" value="2FE2S_FER_2"/>
    <property type="match status" value="1"/>
</dbReference>
<keyword evidence="5" id="KW-0274">FAD</keyword>
<evidence type="ECO:0000256" key="2">
    <source>
        <dbReference type="ARBA" id="ARBA00022630"/>
    </source>
</evidence>
<name>A0ABT9S2T2_9BURK</name>
<dbReference type="PRINTS" id="PR00371">
    <property type="entry name" value="FPNCR"/>
</dbReference>
<dbReference type="SUPFAM" id="SSF54292">
    <property type="entry name" value="2Fe-2S ferredoxin-like"/>
    <property type="match status" value="1"/>
</dbReference>
<dbReference type="InterPro" id="IPR012675">
    <property type="entry name" value="Beta-grasp_dom_sf"/>
</dbReference>
<dbReference type="InterPro" id="IPR017938">
    <property type="entry name" value="Riboflavin_synthase-like_b-brl"/>
</dbReference>
<comment type="cofactor">
    <cofactor evidence="9">
        <name>[2Fe-2S] cluster</name>
        <dbReference type="ChEBI" id="CHEBI:190135"/>
    </cofactor>
</comment>
<dbReference type="InterPro" id="IPR039261">
    <property type="entry name" value="FNR_nucleotide-bd"/>
</dbReference>
<dbReference type="InterPro" id="IPR001709">
    <property type="entry name" value="Flavoprot_Pyr_Nucl_cyt_Rdtase"/>
</dbReference>
<evidence type="ECO:0000256" key="7">
    <source>
        <dbReference type="ARBA" id="ARBA00023004"/>
    </source>
</evidence>
<comment type="caution">
    <text evidence="12">The sequence shown here is derived from an EMBL/GenBank/DDBJ whole genome shotgun (WGS) entry which is preliminary data.</text>
</comment>
<dbReference type="Pfam" id="PF00970">
    <property type="entry name" value="FAD_binding_6"/>
    <property type="match status" value="1"/>
</dbReference>
<dbReference type="EMBL" id="JAUSRO010000003">
    <property type="protein sequence ID" value="MDP9898661.1"/>
    <property type="molecule type" value="Genomic_DNA"/>
</dbReference>
<keyword evidence="6" id="KW-0560">Oxidoreductase</keyword>
<dbReference type="SUPFAM" id="SSF52343">
    <property type="entry name" value="Ferredoxin reductase-like, C-terminal NADP-linked domain"/>
    <property type="match status" value="1"/>
</dbReference>
<evidence type="ECO:0000256" key="9">
    <source>
        <dbReference type="ARBA" id="ARBA00034078"/>
    </source>
</evidence>
<evidence type="ECO:0000256" key="3">
    <source>
        <dbReference type="ARBA" id="ARBA00022714"/>
    </source>
</evidence>